<keyword evidence="1" id="KW-1133">Transmembrane helix</keyword>
<reference evidence="2 3" key="1">
    <citation type="submission" date="2021-01" db="EMBL/GenBank/DDBJ databases">
        <title>Genome Sequencing of Type Strains.</title>
        <authorList>
            <person name="Lemaire J.F."/>
            <person name="Inderbitzin P."/>
            <person name="Collins S.B."/>
            <person name="Wespe N."/>
            <person name="Knight-Connoni V."/>
        </authorList>
    </citation>
    <scope>NUCLEOTIDE SEQUENCE [LARGE SCALE GENOMIC DNA]</scope>
    <source>
        <strain evidence="2 3">DSM 14730</strain>
    </source>
</reference>
<feature type="transmembrane region" description="Helical" evidence="1">
    <location>
        <begin position="6"/>
        <end position="22"/>
    </location>
</feature>
<feature type="transmembrane region" description="Helical" evidence="1">
    <location>
        <begin position="127"/>
        <end position="146"/>
    </location>
</feature>
<feature type="transmembrane region" description="Helical" evidence="1">
    <location>
        <begin position="98"/>
        <end position="115"/>
    </location>
</feature>
<feature type="transmembrane region" description="Helical" evidence="1">
    <location>
        <begin position="65"/>
        <end position="86"/>
    </location>
</feature>
<keyword evidence="3" id="KW-1185">Reference proteome</keyword>
<evidence type="ECO:0000256" key="1">
    <source>
        <dbReference type="SAM" id="Phobius"/>
    </source>
</evidence>
<feature type="transmembrane region" description="Helical" evidence="1">
    <location>
        <begin position="34"/>
        <end position="53"/>
    </location>
</feature>
<evidence type="ECO:0000313" key="3">
    <source>
        <dbReference type="Proteomes" id="UP001319060"/>
    </source>
</evidence>
<dbReference type="EMBL" id="JAFHKS010000044">
    <property type="protein sequence ID" value="MBN3546326.1"/>
    <property type="molecule type" value="Genomic_DNA"/>
</dbReference>
<comment type="caution">
    <text evidence="2">The sequence shown here is derived from an EMBL/GenBank/DDBJ whole genome shotgun (WGS) entry which is preliminary data.</text>
</comment>
<accession>A0ABS2ZI42</accession>
<proteinExistence type="predicted"/>
<keyword evidence="1" id="KW-0472">Membrane</keyword>
<dbReference type="Proteomes" id="UP001319060">
    <property type="component" value="Unassembled WGS sequence"/>
</dbReference>
<evidence type="ECO:0000313" key="2">
    <source>
        <dbReference type="EMBL" id="MBN3546326.1"/>
    </source>
</evidence>
<name>A0ABS2ZI42_9BACL</name>
<keyword evidence="1" id="KW-0812">Transmembrane</keyword>
<sequence>MTIFLTISIMLGIAALLSLFILKKYFHSTELLTFWLFISSMLFIFSNIIELNYKWIRLNNEITVFWILTIIRLIVIPCLCVWLLLIYSSKEINRSIKMICTGLWFVLLIGLQFLLKTLNLIQFKQWNFYFSFVEWLILWFLAVGYWSTFRVLLKKEGVIE</sequence>
<dbReference type="RefSeq" id="WP_205724039.1">
    <property type="nucleotide sequence ID" value="NZ_JAFHKS010000044.1"/>
</dbReference>
<gene>
    <name evidence="2" type="ORF">JYA64_13555</name>
</gene>
<protein>
    <submittedName>
        <fullName evidence="2">Uncharacterized protein</fullName>
    </submittedName>
</protein>
<organism evidence="2 3">
    <name type="scientific">Fictibacillus barbaricus</name>
    <dbReference type="NCBI Taxonomy" id="182136"/>
    <lineage>
        <taxon>Bacteria</taxon>
        <taxon>Bacillati</taxon>
        <taxon>Bacillota</taxon>
        <taxon>Bacilli</taxon>
        <taxon>Bacillales</taxon>
        <taxon>Fictibacillaceae</taxon>
        <taxon>Fictibacillus</taxon>
    </lineage>
</organism>